<keyword evidence="3" id="KW-1185">Reference proteome</keyword>
<evidence type="ECO:0000256" key="1">
    <source>
        <dbReference type="SAM" id="SignalP"/>
    </source>
</evidence>
<dbReference type="SUPFAM" id="SSF53474">
    <property type="entry name" value="alpha/beta-Hydrolases"/>
    <property type="match status" value="1"/>
</dbReference>
<proteinExistence type="predicted"/>
<dbReference type="Gene3D" id="3.40.50.1820">
    <property type="entry name" value="alpha/beta hydrolase"/>
    <property type="match status" value="1"/>
</dbReference>
<keyword evidence="1" id="KW-0732">Signal</keyword>
<gene>
    <name evidence="2" type="ORF">NYR02_19270</name>
</gene>
<dbReference type="AlphaFoldDB" id="A0A9X2WJR7"/>
<dbReference type="Proteomes" id="UP001147830">
    <property type="component" value="Unassembled WGS sequence"/>
</dbReference>
<sequence>MLTIKIKMAITAVFLTAAALLSAQTQAQMAGKNVILVHGLQPAQLMRDNVTPQEVTSDGANYWSAFWSQYADDRLDWSSKSRLSADTAQRAYNKVMQWARTGFCNNGCVLVTHSTGDLVTRYMLDQQDVWTEAAGLQPLNILAVFDFAGAGGGSELAELALDVAGSSSWLTAPIRAAVNAWLGFTVTTENLGVLTDLRPAVARQTAMAPNSVPRLRFVGGGSEYLGATGGFLPGTDDGVVSLHSSCGGNAVKAVDSCVAYRALDGKQTSVSAPESLWYNHYPVLMGSKTHHGGTIGNQSGVLLSYVNNNLNPGVNVSFATQTTSSGWWLWKSTYNTVPGSDNQTMSNLVFNSVN</sequence>
<accession>A0A9X2WJR7</accession>
<reference evidence="2" key="2">
    <citation type="submission" date="2022-08" db="EMBL/GenBank/DDBJ databases">
        <authorList>
            <person name="Dong C."/>
        </authorList>
    </citation>
    <scope>NUCLEOTIDE SEQUENCE</scope>
    <source>
        <strain evidence="2">59MF3M-4</strain>
    </source>
</reference>
<evidence type="ECO:0008006" key="4">
    <source>
        <dbReference type="Google" id="ProtNLM"/>
    </source>
</evidence>
<reference evidence="2" key="1">
    <citation type="journal article" date="2022" name="Front. Microbiol.">
        <title>Genome-based taxonomic rearrangement of Oceanobacter-related bacteria including the description of Thalassolituus hydrocarbonoclasticus sp. nov. and Thalassolituus pacificus sp. nov. and emended description of the genus Thalassolituus.</title>
        <authorList>
            <person name="Dong C."/>
            <person name="Wei L."/>
            <person name="Wang J."/>
            <person name="Lai Q."/>
            <person name="Huang Z."/>
            <person name="Shao Z."/>
        </authorList>
    </citation>
    <scope>NUCLEOTIDE SEQUENCE</scope>
    <source>
        <strain evidence="2">59MF3M-4</strain>
    </source>
</reference>
<organism evidence="2 3">
    <name type="scientific">Thalassolituus pacificus</name>
    <dbReference type="NCBI Taxonomy" id="2975440"/>
    <lineage>
        <taxon>Bacteria</taxon>
        <taxon>Pseudomonadati</taxon>
        <taxon>Pseudomonadota</taxon>
        <taxon>Gammaproteobacteria</taxon>
        <taxon>Oceanospirillales</taxon>
        <taxon>Oceanospirillaceae</taxon>
        <taxon>Thalassolituus</taxon>
    </lineage>
</organism>
<evidence type="ECO:0000313" key="3">
    <source>
        <dbReference type="Proteomes" id="UP001147830"/>
    </source>
</evidence>
<evidence type="ECO:0000313" key="2">
    <source>
        <dbReference type="EMBL" id="MCT7361167.1"/>
    </source>
</evidence>
<feature type="signal peptide" evidence="1">
    <location>
        <begin position="1"/>
        <end position="27"/>
    </location>
</feature>
<dbReference type="EMBL" id="JAOANI010000032">
    <property type="protein sequence ID" value="MCT7361167.1"/>
    <property type="molecule type" value="Genomic_DNA"/>
</dbReference>
<name>A0A9X2WJR7_9GAMM</name>
<dbReference type="InterPro" id="IPR029058">
    <property type="entry name" value="AB_hydrolase_fold"/>
</dbReference>
<dbReference type="RefSeq" id="WP_260977993.1">
    <property type="nucleotide sequence ID" value="NZ_JAOANI010000032.1"/>
</dbReference>
<protein>
    <recommendedName>
        <fullName evidence="4">Alpha/beta hydrolase</fullName>
    </recommendedName>
</protein>
<feature type="chain" id="PRO_5040904476" description="Alpha/beta hydrolase" evidence="1">
    <location>
        <begin position="28"/>
        <end position="354"/>
    </location>
</feature>
<comment type="caution">
    <text evidence="2">The sequence shown here is derived from an EMBL/GenBank/DDBJ whole genome shotgun (WGS) entry which is preliminary data.</text>
</comment>